<dbReference type="STRING" id="411471.SUBVAR_05186"/>
<dbReference type="HOGENOM" id="CLU_3158567_0_0_9"/>
<accession>D1PLE6</accession>
<dbReference type="Proteomes" id="UP000003438">
    <property type="component" value="Unassembled WGS sequence"/>
</dbReference>
<keyword evidence="2" id="KW-1185">Reference proteome</keyword>
<name>D1PLE6_9FIRM</name>
<organism evidence="1 2">
    <name type="scientific">Subdoligranulum variabile DSM 15176</name>
    <dbReference type="NCBI Taxonomy" id="411471"/>
    <lineage>
        <taxon>Bacteria</taxon>
        <taxon>Bacillati</taxon>
        <taxon>Bacillota</taxon>
        <taxon>Clostridia</taxon>
        <taxon>Eubacteriales</taxon>
        <taxon>Oscillospiraceae</taxon>
        <taxon>Subdoligranulum</taxon>
    </lineage>
</organism>
<reference evidence="1" key="1">
    <citation type="submission" date="2009-12" db="EMBL/GenBank/DDBJ databases">
        <authorList>
            <person name="Weinstock G."/>
            <person name="Sodergren E."/>
            <person name="Clifton S."/>
            <person name="Fulton L."/>
            <person name="Fulton B."/>
            <person name="Courtney L."/>
            <person name="Fronick C."/>
            <person name="Harrison M."/>
            <person name="Strong C."/>
            <person name="Farmer C."/>
            <person name="Delahaunty K."/>
            <person name="Markovic C."/>
            <person name="Hall O."/>
            <person name="Minx P."/>
            <person name="Tomlinson C."/>
            <person name="Mitreva M."/>
            <person name="Nelson J."/>
            <person name="Hou S."/>
            <person name="Wollam A."/>
            <person name="Pepin K.H."/>
            <person name="Johnson M."/>
            <person name="Bhonagiri V."/>
            <person name="Nash W.E."/>
            <person name="Warren W."/>
            <person name="Chinwalla A."/>
            <person name="Mardis E.R."/>
            <person name="Wilson R.K."/>
        </authorList>
    </citation>
    <scope>NUCLEOTIDE SEQUENCE [LARGE SCALE GENOMIC DNA]</scope>
    <source>
        <strain evidence="1">DSM 15176</strain>
    </source>
</reference>
<comment type="caution">
    <text evidence="1">The sequence shown here is derived from an EMBL/GenBank/DDBJ whole genome shotgun (WGS) entry which is preliminary data.</text>
</comment>
<protein>
    <submittedName>
        <fullName evidence="1">Uncharacterized protein</fullName>
    </submittedName>
</protein>
<dbReference type="AlphaFoldDB" id="D1PLE6"/>
<sequence>MGYYSNLWGRCQVQNQKKFFRQYSQRKSAKPTKRPEAIATILPKMLKL</sequence>
<evidence type="ECO:0000313" key="1">
    <source>
        <dbReference type="EMBL" id="EFB76804.1"/>
    </source>
</evidence>
<dbReference type="EMBL" id="ACBY02000020">
    <property type="protein sequence ID" value="EFB76804.1"/>
    <property type="molecule type" value="Genomic_DNA"/>
</dbReference>
<proteinExistence type="predicted"/>
<gene>
    <name evidence="1" type="ORF">SUBVAR_05186</name>
</gene>
<evidence type="ECO:0000313" key="2">
    <source>
        <dbReference type="Proteomes" id="UP000003438"/>
    </source>
</evidence>